<evidence type="ECO:0000313" key="4">
    <source>
        <dbReference type="Proteomes" id="UP000531594"/>
    </source>
</evidence>
<keyword evidence="4" id="KW-1185">Reference proteome</keyword>
<dbReference type="EMBL" id="JACHGK010000013">
    <property type="protein sequence ID" value="MBB6446818.1"/>
    <property type="molecule type" value="Genomic_DNA"/>
</dbReference>
<dbReference type="PANTHER" id="PTHR30590">
    <property type="entry name" value="INNER MEMBRANE PROTEIN"/>
    <property type="match status" value="1"/>
</dbReference>
<feature type="transmembrane region" description="Helical" evidence="1">
    <location>
        <begin position="55"/>
        <end position="82"/>
    </location>
</feature>
<feature type="domain" description="DUF418" evidence="2">
    <location>
        <begin position="229"/>
        <end position="389"/>
    </location>
</feature>
<sequence>MKTAPVSQRERIVTIDVIRGFALIGIFLVNMPTFHSPVLFERNPDYSGVDYWLDILLQMFVQTKFYTIFSFLFGLGFYIFMSRAEEKGLKVNRLFSRRLSILLLFGTVHLVFLWFGDILHSYALAGFFLLLFYKRKAKTILIWAFSLLGVFYLLNCIQFAVPAPMLEEMMQQMEQKNAGKLDEYVDMYESGAYLEWVGYRVETEILPNLFQEIFIIMDVLAMFLFGLYAGKIGIFQSYTTHQTKIKRVWLTALILSIPLAAMVAVLKMNVVDTGVYQQSTVYLFTGLSGVALCFFYITSLILLMQKKTGQKLLRPLGFMGQMALTNYLLQTLISVFIFLGLNFYGKVSLTEGTLLVLVILICQMIFSKVWMKHFRFGPMEWLWRTWTYGYRQPMKRTEKISSTNHHSV</sequence>
<feature type="transmembrane region" description="Helical" evidence="1">
    <location>
        <begin position="209"/>
        <end position="228"/>
    </location>
</feature>
<gene>
    <name evidence="3" type="ORF">HNR53_003482</name>
</gene>
<dbReference type="Pfam" id="PF04235">
    <property type="entry name" value="DUF418"/>
    <property type="match status" value="1"/>
</dbReference>
<organism evidence="3 4">
    <name type="scientific">Bacillus benzoevorans</name>
    <dbReference type="NCBI Taxonomy" id="1456"/>
    <lineage>
        <taxon>Bacteria</taxon>
        <taxon>Bacillati</taxon>
        <taxon>Bacillota</taxon>
        <taxon>Bacilli</taxon>
        <taxon>Bacillales</taxon>
        <taxon>Bacillaceae</taxon>
        <taxon>Bacillus</taxon>
    </lineage>
</organism>
<dbReference type="RefSeq" id="WP_184528148.1">
    <property type="nucleotide sequence ID" value="NZ_JACHGK010000013.1"/>
</dbReference>
<evidence type="ECO:0000256" key="1">
    <source>
        <dbReference type="SAM" id="Phobius"/>
    </source>
</evidence>
<feature type="transmembrane region" description="Helical" evidence="1">
    <location>
        <begin position="94"/>
        <end position="112"/>
    </location>
</feature>
<dbReference type="InterPro" id="IPR007349">
    <property type="entry name" value="DUF418"/>
</dbReference>
<feature type="transmembrane region" description="Helical" evidence="1">
    <location>
        <begin position="280"/>
        <end position="303"/>
    </location>
</feature>
<protein>
    <recommendedName>
        <fullName evidence="2">DUF418 domain-containing protein</fullName>
    </recommendedName>
</protein>
<evidence type="ECO:0000259" key="2">
    <source>
        <dbReference type="Pfam" id="PF04235"/>
    </source>
</evidence>
<evidence type="ECO:0000313" key="3">
    <source>
        <dbReference type="EMBL" id="MBB6446818.1"/>
    </source>
</evidence>
<proteinExistence type="predicted"/>
<dbReference type="PANTHER" id="PTHR30590:SF3">
    <property type="entry name" value="HYPOTHETICAL MEMBRANE SPANNING PROTEIN"/>
    <property type="match status" value="1"/>
</dbReference>
<keyword evidence="1" id="KW-0812">Transmembrane</keyword>
<feature type="transmembrane region" description="Helical" evidence="1">
    <location>
        <begin position="140"/>
        <end position="161"/>
    </location>
</feature>
<keyword evidence="1" id="KW-1133">Transmembrane helix</keyword>
<accession>A0A7X0LWK7</accession>
<comment type="caution">
    <text evidence="3">The sequence shown here is derived from an EMBL/GenBank/DDBJ whole genome shotgun (WGS) entry which is preliminary data.</text>
</comment>
<reference evidence="3 4" key="1">
    <citation type="submission" date="2020-08" db="EMBL/GenBank/DDBJ databases">
        <title>Genomic Encyclopedia of Type Strains, Phase IV (KMG-IV): sequencing the most valuable type-strain genomes for metagenomic binning, comparative biology and taxonomic classification.</title>
        <authorList>
            <person name="Goeker M."/>
        </authorList>
    </citation>
    <scope>NUCLEOTIDE SEQUENCE [LARGE SCALE GENOMIC DNA]</scope>
    <source>
        <strain evidence="3 4">DSM 5391</strain>
    </source>
</reference>
<feature type="transmembrane region" description="Helical" evidence="1">
    <location>
        <begin position="324"/>
        <end position="341"/>
    </location>
</feature>
<dbReference type="AlphaFoldDB" id="A0A7X0LWK7"/>
<feature type="transmembrane region" description="Helical" evidence="1">
    <location>
        <begin position="248"/>
        <end position="268"/>
    </location>
</feature>
<dbReference type="Proteomes" id="UP000531594">
    <property type="component" value="Unassembled WGS sequence"/>
</dbReference>
<feature type="transmembrane region" description="Helical" evidence="1">
    <location>
        <begin position="353"/>
        <end position="371"/>
    </location>
</feature>
<feature type="transmembrane region" description="Helical" evidence="1">
    <location>
        <begin position="118"/>
        <end position="133"/>
    </location>
</feature>
<feature type="transmembrane region" description="Helical" evidence="1">
    <location>
        <begin position="12"/>
        <end position="35"/>
    </location>
</feature>
<keyword evidence="1" id="KW-0472">Membrane</keyword>
<dbReference type="InterPro" id="IPR052529">
    <property type="entry name" value="Bact_Transport_Assoc"/>
</dbReference>
<name>A0A7X0LWK7_9BACI</name>